<keyword evidence="3" id="KW-1185">Reference proteome</keyword>
<reference evidence="2 3" key="1">
    <citation type="journal article" date="2016" name="Microbes Environ.">
        <title>Phylogenetically diverse aerobic anoxygenic phototrophic bacteria isolated from epilithic biofilms in Tama river, Japan.</title>
        <authorList>
            <person name="Hirose S."/>
            <person name="Matsuura K."/>
            <person name="Haruta S."/>
        </authorList>
    </citation>
    <scope>NUCLEOTIDE SEQUENCE [LARGE SCALE GENOMIC DNA]</scope>
    <source>
        <strain evidence="2 3">S08</strain>
    </source>
</reference>
<evidence type="ECO:0000313" key="2">
    <source>
        <dbReference type="EMBL" id="BDG72319.1"/>
    </source>
</evidence>
<accession>A0ABN6P3X6</accession>
<dbReference type="Pfam" id="PF06904">
    <property type="entry name" value="Extensin-like_C"/>
    <property type="match status" value="1"/>
</dbReference>
<organism evidence="2 3">
    <name type="scientific">Roseomonas fluvialis</name>
    <dbReference type="NCBI Taxonomy" id="1750527"/>
    <lineage>
        <taxon>Bacteria</taxon>
        <taxon>Pseudomonadati</taxon>
        <taxon>Pseudomonadota</taxon>
        <taxon>Alphaproteobacteria</taxon>
        <taxon>Acetobacterales</taxon>
        <taxon>Roseomonadaceae</taxon>
        <taxon>Roseomonas</taxon>
    </lineage>
</organism>
<gene>
    <name evidence="2" type="ORF">Rmf_22480</name>
</gene>
<evidence type="ECO:0000259" key="1">
    <source>
        <dbReference type="Pfam" id="PF06904"/>
    </source>
</evidence>
<feature type="domain" description="Extensin-like C-terminal" evidence="1">
    <location>
        <begin position="60"/>
        <end position="227"/>
    </location>
</feature>
<evidence type="ECO:0000313" key="3">
    <source>
        <dbReference type="Proteomes" id="UP000831327"/>
    </source>
</evidence>
<dbReference type="InterPro" id="IPR009683">
    <property type="entry name" value="Extensin-like_C"/>
</dbReference>
<protein>
    <submittedName>
        <fullName evidence="2">Extensin</fullName>
    </submittedName>
</protein>
<name>A0ABN6P3X6_9PROT</name>
<dbReference type="Proteomes" id="UP000831327">
    <property type="component" value="Chromosome"/>
</dbReference>
<proteinExistence type="predicted"/>
<dbReference type="EMBL" id="AP025637">
    <property type="protein sequence ID" value="BDG72319.1"/>
    <property type="molecule type" value="Genomic_DNA"/>
</dbReference>
<sequence length="227" mass="24254">MRGVRRVTLLILLFCALAGAALLLPRLPEPWNPFAPIDLAGPTGPLTRHKLRGLARDPAACFAALAAAGIQATPLPDAEAGADCPLRATTRLPGPLDPARPLVTCPMAAAWTIYQRQVLDPAAQTHLGTGIARVRHLGTLSCRNVRGGTRRSEHASANAIDIAALRLDDGREVSVLRDWGRDTPAAAFLRDARDGACRIFAAVLGPERDAAHADHFHLDLGRWTACR</sequence>